<dbReference type="AlphaFoldDB" id="A0A5C8P2R9"/>
<feature type="region of interest" description="Disordered" evidence="1">
    <location>
        <begin position="131"/>
        <end position="184"/>
    </location>
</feature>
<accession>A0A5C8P2R9</accession>
<keyword evidence="2" id="KW-0472">Membrane</keyword>
<keyword evidence="5" id="KW-1185">Reference proteome</keyword>
<evidence type="ECO:0000256" key="1">
    <source>
        <dbReference type="SAM" id="MobiDB-lite"/>
    </source>
</evidence>
<dbReference type="InterPro" id="IPR025194">
    <property type="entry name" value="RodZ-like_C"/>
</dbReference>
<dbReference type="CDD" id="cd00093">
    <property type="entry name" value="HTH_XRE"/>
    <property type="match status" value="1"/>
</dbReference>
<feature type="compositionally biased region" description="Basic and acidic residues" evidence="1">
    <location>
        <begin position="155"/>
        <end position="175"/>
    </location>
</feature>
<dbReference type="Proteomes" id="UP000321574">
    <property type="component" value="Unassembled WGS sequence"/>
</dbReference>
<protein>
    <submittedName>
        <fullName evidence="4">Helix-turn-helix domain-containing protein</fullName>
    </submittedName>
</protein>
<evidence type="ECO:0000313" key="5">
    <source>
        <dbReference type="Proteomes" id="UP000321574"/>
    </source>
</evidence>
<dbReference type="GO" id="GO:0003677">
    <property type="term" value="F:DNA binding"/>
    <property type="evidence" value="ECO:0007669"/>
    <property type="project" value="InterPro"/>
</dbReference>
<reference evidence="4 5" key="1">
    <citation type="submission" date="2019-06" db="EMBL/GenBank/DDBJ databases">
        <title>Cerasibacillus sp. nov., isolated from maize field.</title>
        <authorList>
            <person name="Lin S.-Y."/>
            <person name="Tsai C.-F."/>
            <person name="Young C.-C."/>
        </authorList>
    </citation>
    <scope>NUCLEOTIDE SEQUENCE [LARGE SCALE GENOMIC DNA]</scope>
    <source>
        <strain evidence="4 5">CC-CFT480</strain>
    </source>
</reference>
<comment type="caution">
    <text evidence="4">The sequence shown here is derived from an EMBL/GenBank/DDBJ whole genome shotgun (WGS) entry which is preliminary data.</text>
</comment>
<feature type="transmembrane region" description="Helical" evidence="2">
    <location>
        <begin position="102"/>
        <end position="126"/>
    </location>
</feature>
<keyword evidence="2" id="KW-0812">Transmembrane</keyword>
<proteinExistence type="predicted"/>
<dbReference type="OrthoDB" id="9797543at2"/>
<evidence type="ECO:0000313" key="4">
    <source>
        <dbReference type="EMBL" id="TXL67748.1"/>
    </source>
</evidence>
<dbReference type="Pfam" id="PF13413">
    <property type="entry name" value="HTH_25"/>
    <property type="match status" value="1"/>
</dbReference>
<keyword evidence="2" id="KW-1133">Transmembrane helix</keyword>
<dbReference type="PANTHER" id="PTHR34475">
    <property type="match status" value="1"/>
</dbReference>
<gene>
    <name evidence="4" type="ORF">FHP05_01650</name>
</gene>
<feature type="domain" description="Cytoskeleton protein RodZ-like C-terminal" evidence="3">
    <location>
        <begin position="219"/>
        <end position="278"/>
    </location>
</feature>
<dbReference type="Gene3D" id="1.10.260.40">
    <property type="entry name" value="lambda repressor-like DNA-binding domains"/>
    <property type="match status" value="1"/>
</dbReference>
<dbReference type="SUPFAM" id="SSF47413">
    <property type="entry name" value="lambda repressor-like DNA-binding domains"/>
    <property type="match status" value="1"/>
</dbReference>
<dbReference type="PANTHER" id="PTHR34475:SF1">
    <property type="entry name" value="CYTOSKELETON PROTEIN RODZ"/>
    <property type="match status" value="1"/>
</dbReference>
<dbReference type="InterPro" id="IPR050400">
    <property type="entry name" value="Bact_Cytoskel_RodZ"/>
</dbReference>
<dbReference type="EMBL" id="VDUW01000001">
    <property type="protein sequence ID" value="TXL67748.1"/>
    <property type="molecule type" value="Genomic_DNA"/>
</dbReference>
<dbReference type="InterPro" id="IPR010982">
    <property type="entry name" value="Lambda_DNA-bd_dom_sf"/>
</dbReference>
<dbReference type="RefSeq" id="WP_147665453.1">
    <property type="nucleotide sequence ID" value="NZ_VDUW01000001.1"/>
</dbReference>
<dbReference type="InterPro" id="IPR001387">
    <property type="entry name" value="Cro/C1-type_HTH"/>
</dbReference>
<sequence length="296" mass="33809">MDIGERLKEARQEKDISLESLQDITKIQKRYLEAIEAGNFEKLPGNFYARAFIKEYALVVGLDPEELLEEFKTQIPAPDETENTQYTRFSRTQKEKEKNHSIFSFIPTIIVVILVIGIIVSMVYFLNKKPDSNSPVDEESNIDKNEFYVTDPDEKESKEEPKEDTEKESNEKDTNEDAQSDDSNTTLELVEEGTGNHPESIFKLSKPEDEVKIVVESGSKTWLEIQGTNGERLFYDSLTEETSPHELDVTGEEEVFFNIGYAADFTITINGTELEYPIDPTDVVTQKIRVKIGNEE</sequence>
<evidence type="ECO:0000259" key="3">
    <source>
        <dbReference type="Pfam" id="PF13464"/>
    </source>
</evidence>
<name>A0A5C8P2R9_9BACI</name>
<organism evidence="4 5">
    <name type="scientific">Cerasibacillus terrae</name>
    <dbReference type="NCBI Taxonomy" id="2498845"/>
    <lineage>
        <taxon>Bacteria</taxon>
        <taxon>Bacillati</taxon>
        <taxon>Bacillota</taxon>
        <taxon>Bacilli</taxon>
        <taxon>Bacillales</taxon>
        <taxon>Bacillaceae</taxon>
        <taxon>Cerasibacillus</taxon>
    </lineage>
</organism>
<evidence type="ECO:0000256" key="2">
    <source>
        <dbReference type="SAM" id="Phobius"/>
    </source>
</evidence>
<dbReference type="Pfam" id="PF13464">
    <property type="entry name" value="RodZ_C"/>
    <property type="match status" value="1"/>
</dbReference>